<feature type="compositionally biased region" description="Low complexity" evidence="1">
    <location>
        <begin position="130"/>
        <end position="142"/>
    </location>
</feature>
<feature type="compositionally biased region" description="Basic and acidic residues" evidence="1">
    <location>
        <begin position="277"/>
        <end position="290"/>
    </location>
</feature>
<feature type="compositionally biased region" description="Basic residues" evidence="1">
    <location>
        <begin position="542"/>
        <end position="553"/>
    </location>
</feature>
<dbReference type="EMBL" id="JANBVO010000043">
    <property type="protein sequence ID" value="KAJ9134410.1"/>
    <property type="molecule type" value="Genomic_DNA"/>
</dbReference>
<dbReference type="PROSITE" id="PS50031">
    <property type="entry name" value="EH"/>
    <property type="match status" value="1"/>
</dbReference>
<dbReference type="SMART" id="SM00027">
    <property type="entry name" value="EH"/>
    <property type="match status" value="1"/>
</dbReference>
<feature type="domain" description="EH" evidence="2">
    <location>
        <begin position="581"/>
        <end position="675"/>
    </location>
</feature>
<dbReference type="InterPro" id="IPR000261">
    <property type="entry name" value="EH_dom"/>
</dbReference>
<feature type="compositionally biased region" description="Polar residues" evidence="1">
    <location>
        <begin position="211"/>
        <end position="237"/>
    </location>
</feature>
<feature type="compositionally biased region" description="Low complexity" evidence="1">
    <location>
        <begin position="312"/>
        <end position="327"/>
    </location>
</feature>
<feature type="compositionally biased region" description="Polar residues" evidence="1">
    <location>
        <begin position="355"/>
        <end position="372"/>
    </location>
</feature>
<evidence type="ECO:0000256" key="1">
    <source>
        <dbReference type="SAM" id="MobiDB-lite"/>
    </source>
</evidence>
<feature type="compositionally biased region" description="Basic residues" evidence="1">
    <location>
        <begin position="291"/>
        <end position="301"/>
    </location>
</feature>
<dbReference type="SUPFAM" id="SSF47473">
    <property type="entry name" value="EF-hand"/>
    <property type="match status" value="1"/>
</dbReference>
<feature type="compositionally biased region" description="Pro residues" evidence="1">
    <location>
        <begin position="507"/>
        <end position="516"/>
    </location>
</feature>
<keyword evidence="4" id="KW-1185">Reference proteome</keyword>
<dbReference type="GO" id="GO:0005737">
    <property type="term" value="C:cytoplasm"/>
    <property type="evidence" value="ECO:0007669"/>
    <property type="project" value="TreeGrafter"/>
</dbReference>
<proteinExistence type="predicted"/>
<accession>A0AA38VIK9</accession>
<dbReference type="CDD" id="cd00052">
    <property type="entry name" value="EH"/>
    <property type="match status" value="1"/>
</dbReference>
<evidence type="ECO:0000313" key="3">
    <source>
        <dbReference type="EMBL" id="KAJ9134410.1"/>
    </source>
</evidence>
<feature type="compositionally biased region" description="Basic residues" evidence="1">
    <location>
        <begin position="448"/>
        <end position="457"/>
    </location>
</feature>
<evidence type="ECO:0000259" key="2">
    <source>
        <dbReference type="PROSITE" id="PS50031"/>
    </source>
</evidence>
<dbReference type="PANTHER" id="PTHR11216:SF31">
    <property type="entry name" value="AT21416P"/>
    <property type="match status" value="1"/>
</dbReference>
<feature type="compositionally biased region" description="Polar residues" evidence="1">
    <location>
        <begin position="104"/>
        <end position="115"/>
    </location>
</feature>
<gene>
    <name evidence="3" type="ORF">NKR23_g10115</name>
</gene>
<feature type="region of interest" description="Disordered" evidence="1">
    <location>
        <begin position="1"/>
        <end position="483"/>
    </location>
</feature>
<dbReference type="Gene3D" id="1.10.238.10">
    <property type="entry name" value="EF-hand"/>
    <property type="match status" value="1"/>
</dbReference>
<feature type="compositionally biased region" description="Pro residues" evidence="1">
    <location>
        <begin position="47"/>
        <end position="58"/>
    </location>
</feature>
<sequence length="689" mass="73480">MNPQRTPNNRGHLQPIALNTNANTNHDLSPQAAALRGASLAFQNHSPKPPSSPSPAPSTPRNNGALVAASAASREKSRSRGPAGLQRADSTGSRRAGTQGGISRHTTGGSLQSPQGPDHAAVSQRLSQFLSSPASAAGSSPYLLPPPGGRLGADVKRSPSFIAATLAASRSASRSPSPSPSPLPQSTATSPYGAGNGRQLGAMERRRMSVGANSAGSSGTSLDLPDTSSLAPTTSLISMFEDRKGGDGGPVKKADASPGRRLDMRPKLRPPTPPRDLSPRRDQTDLEPKKAAPKPKPKPKPKPAAEVRESQATPAPQAVIPAVAEVVPPNPRRLEEKPKLRPPTPPPARNTTPLSQLRSQTAAGDITKTSGVTRLPPRSPGPEGQVPPQDLDSTPKQRISSSRLARSVSNSSSDSFVSASSNPSLQPSSPTPEERDLRSRAPSQPPKPKPKTRRPASVRKNTTGSPTRPVVRRNLTGSSTASLPLDSLTSAIMAGSLASARHVPASHTPPPPPPSRHPTRRTGMPQTLRQPPSLSDEEAAARHHHHHHHHPHPKALIIGGKKHAHHEGARHRWRESVTERERRRYEAVWASNRGLFLPDADADYVANVVVRDIWSRSRLPADELAEVWDLVDREGRGVLSKQEFVVGTWLIDQRLRGRKIPTRVTDSVWESVRGVRVRAPVGKGKAKGK</sequence>
<dbReference type="AlphaFoldDB" id="A0AA38VIK9"/>
<feature type="compositionally biased region" description="Low complexity" evidence="1">
    <location>
        <begin position="400"/>
        <end position="428"/>
    </location>
</feature>
<reference evidence="3" key="1">
    <citation type="submission" date="2022-07" db="EMBL/GenBank/DDBJ databases">
        <title>Fungi with potential for degradation of polypropylene.</title>
        <authorList>
            <person name="Gostincar C."/>
        </authorList>
    </citation>
    <scope>NUCLEOTIDE SEQUENCE</scope>
    <source>
        <strain evidence="3">EXF-13308</strain>
    </source>
</reference>
<evidence type="ECO:0000313" key="4">
    <source>
        <dbReference type="Proteomes" id="UP001174694"/>
    </source>
</evidence>
<dbReference type="Proteomes" id="UP001174694">
    <property type="component" value="Unassembled WGS sequence"/>
</dbReference>
<dbReference type="InterPro" id="IPR011992">
    <property type="entry name" value="EF-hand-dom_pair"/>
</dbReference>
<name>A0AA38VIK9_9PEZI</name>
<feature type="compositionally biased region" description="Polar residues" evidence="1">
    <location>
        <begin position="1"/>
        <end position="28"/>
    </location>
</feature>
<feature type="compositionally biased region" description="Polar residues" evidence="1">
    <location>
        <begin position="524"/>
        <end position="533"/>
    </location>
</feature>
<feature type="region of interest" description="Disordered" evidence="1">
    <location>
        <begin position="500"/>
        <end position="554"/>
    </location>
</feature>
<protein>
    <recommendedName>
        <fullName evidence="2">EH domain-containing protein</fullName>
    </recommendedName>
</protein>
<feature type="compositionally biased region" description="Low complexity" evidence="1">
    <location>
        <begin position="163"/>
        <end position="176"/>
    </location>
</feature>
<dbReference type="Pfam" id="PF12763">
    <property type="entry name" value="EH"/>
    <property type="match status" value="1"/>
</dbReference>
<comment type="caution">
    <text evidence="3">The sequence shown here is derived from an EMBL/GenBank/DDBJ whole genome shotgun (WGS) entry which is preliminary data.</text>
</comment>
<dbReference type="PANTHER" id="PTHR11216">
    <property type="entry name" value="EH DOMAIN"/>
    <property type="match status" value="1"/>
</dbReference>
<organism evidence="3 4">
    <name type="scientific">Pleurostoma richardsiae</name>
    <dbReference type="NCBI Taxonomy" id="41990"/>
    <lineage>
        <taxon>Eukaryota</taxon>
        <taxon>Fungi</taxon>
        <taxon>Dikarya</taxon>
        <taxon>Ascomycota</taxon>
        <taxon>Pezizomycotina</taxon>
        <taxon>Sordariomycetes</taxon>
        <taxon>Sordariomycetidae</taxon>
        <taxon>Calosphaeriales</taxon>
        <taxon>Pleurostomataceae</taxon>
        <taxon>Pleurostoma</taxon>
    </lineage>
</organism>
<feature type="compositionally biased region" description="Basic and acidic residues" evidence="1">
    <location>
        <begin position="240"/>
        <end position="266"/>
    </location>
</feature>